<evidence type="ECO:0000256" key="5">
    <source>
        <dbReference type="ARBA" id="ARBA00004498"/>
    </source>
</evidence>
<evidence type="ECO:0000256" key="24">
    <source>
        <dbReference type="ARBA" id="ARBA00023139"/>
    </source>
</evidence>
<evidence type="ECO:0000256" key="20">
    <source>
        <dbReference type="ARBA" id="ARBA00023054"/>
    </source>
</evidence>
<dbReference type="PROSITE" id="PS51132">
    <property type="entry name" value="OLF"/>
    <property type="match status" value="1"/>
</dbReference>
<dbReference type="GO" id="GO:0005741">
    <property type="term" value="C:mitochondrial outer membrane"/>
    <property type="evidence" value="ECO:0007669"/>
    <property type="project" value="UniProtKB-SubCell"/>
</dbReference>
<keyword evidence="17" id="KW-0256">Endoplasmic reticulum</keyword>
<evidence type="ECO:0000256" key="23">
    <source>
        <dbReference type="ARBA" id="ARBA00023136"/>
    </source>
</evidence>
<evidence type="ECO:0000256" key="18">
    <source>
        <dbReference type="ARBA" id="ARBA00022837"/>
    </source>
</evidence>
<evidence type="ECO:0000256" key="25">
    <source>
        <dbReference type="ARBA" id="ARBA00023157"/>
    </source>
</evidence>
<keyword evidence="18" id="KW-0106">Calcium</keyword>
<comment type="subcellular location">
    <subcellularLocation>
        <location evidence="1">Cell projection</location>
        <location evidence="1">Cilium</location>
    </subcellularLocation>
    <subcellularLocation>
        <location evidence="6">Cytoplasmic vesicle</location>
    </subcellularLocation>
    <subcellularLocation>
        <location evidence="8">Golgi apparatus</location>
    </subcellularLocation>
    <subcellularLocation>
        <location evidence="2">Mitochondrion inner membrane</location>
    </subcellularLocation>
    <subcellularLocation>
        <location evidence="9">Mitochondrion intermembrane space</location>
    </subcellularLocation>
    <subcellularLocation>
        <location evidence="3">Mitochondrion outer membrane</location>
    </subcellularLocation>
    <subcellularLocation>
        <location evidence="4">Rough endoplasmic reticulum</location>
    </subcellularLocation>
    <subcellularLocation>
        <location evidence="7">Secreted</location>
        <location evidence="7">Extracellular exosome</location>
    </subcellularLocation>
    <subcellularLocation>
        <location evidence="5">Secreted</location>
        <location evidence="5">Extracellular space</location>
        <location evidence="5">Extracellular matrix</location>
    </subcellularLocation>
</comment>
<organism evidence="33 34">
    <name type="scientific">Menidia menidia</name>
    <name type="common">Atlantic silverside</name>
    <dbReference type="NCBI Taxonomy" id="238744"/>
    <lineage>
        <taxon>Eukaryota</taxon>
        <taxon>Metazoa</taxon>
        <taxon>Chordata</taxon>
        <taxon>Craniata</taxon>
        <taxon>Vertebrata</taxon>
        <taxon>Euteleostomi</taxon>
        <taxon>Actinopterygii</taxon>
        <taxon>Neopterygii</taxon>
        <taxon>Teleostei</taxon>
        <taxon>Neoteleostei</taxon>
        <taxon>Acanthomorphata</taxon>
        <taxon>Ovalentaria</taxon>
        <taxon>Atherinomorphae</taxon>
        <taxon>Atheriniformes</taxon>
        <taxon>Atherinopsidae</taxon>
        <taxon>Menidiinae</taxon>
        <taxon>Menidia</taxon>
    </lineage>
</organism>
<evidence type="ECO:0000256" key="28">
    <source>
        <dbReference type="ARBA" id="ARBA00023329"/>
    </source>
</evidence>
<evidence type="ECO:0000256" key="3">
    <source>
        <dbReference type="ARBA" id="ARBA00004294"/>
    </source>
</evidence>
<evidence type="ECO:0000256" key="4">
    <source>
        <dbReference type="ARBA" id="ARBA00004427"/>
    </source>
</evidence>
<keyword evidence="19" id="KW-0333">Golgi apparatus</keyword>
<dbReference type="PANTHER" id="PTHR23192">
    <property type="entry name" value="OLFACTOMEDIN-RELATED"/>
    <property type="match status" value="1"/>
</dbReference>
<evidence type="ECO:0000256" key="11">
    <source>
        <dbReference type="ARBA" id="ARBA00022525"/>
    </source>
</evidence>
<dbReference type="GO" id="GO:0005794">
    <property type="term" value="C:Golgi apparatus"/>
    <property type="evidence" value="ECO:0007669"/>
    <property type="project" value="UniProtKB-SubCell"/>
</dbReference>
<dbReference type="GO" id="GO:0005758">
    <property type="term" value="C:mitochondrial intermembrane space"/>
    <property type="evidence" value="ECO:0007669"/>
    <property type="project" value="UniProtKB-SubCell"/>
</dbReference>
<feature type="compositionally biased region" description="Basic and acidic residues" evidence="30">
    <location>
        <begin position="124"/>
        <end position="133"/>
    </location>
</feature>
<evidence type="ECO:0000256" key="14">
    <source>
        <dbReference type="ARBA" id="ARBA00022729"/>
    </source>
</evidence>
<keyword evidence="23" id="KW-0472">Membrane</keyword>
<keyword evidence="22" id="KW-0496">Mitochondrion</keyword>
<keyword evidence="14 31" id="KW-0732">Signal</keyword>
<keyword evidence="34" id="KW-1185">Reference proteome</keyword>
<evidence type="ECO:0000256" key="30">
    <source>
        <dbReference type="SAM" id="MobiDB-lite"/>
    </source>
</evidence>
<keyword evidence="20" id="KW-0175">Coiled coil</keyword>
<feature type="compositionally biased region" description="Pro residues" evidence="30">
    <location>
        <begin position="136"/>
        <end position="148"/>
    </location>
</feature>
<evidence type="ECO:0000256" key="17">
    <source>
        <dbReference type="ARBA" id="ARBA00022824"/>
    </source>
</evidence>
<dbReference type="GO" id="GO:0007165">
    <property type="term" value="P:signal transduction"/>
    <property type="evidence" value="ECO:0007669"/>
    <property type="project" value="TreeGrafter"/>
</dbReference>
<evidence type="ECO:0000256" key="12">
    <source>
        <dbReference type="ARBA" id="ARBA00022530"/>
    </source>
</evidence>
<keyword evidence="27" id="KW-0449">Lipoprotein</keyword>
<feature type="compositionally biased region" description="Polar residues" evidence="30">
    <location>
        <begin position="161"/>
        <end position="181"/>
    </location>
</feature>
<proteinExistence type="predicted"/>
<accession>A0A8S4AKJ9</accession>
<dbReference type="GO" id="GO:0046872">
    <property type="term" value="F:metal ion binding"/>
    <property type="evidence" value="ECO:0007669"/>
    <property type="project" value="UniProtKB-KW"/>
</dbReference>
<keyword evidence="13" id="KW-0479">Metal-binding</keyword>
<feature type="domain" description="Olfactomedin-like" evidence="32">
    <location>
        <begin position="212"/>
        <end position="471"/>
    </location>
</feature>
<dbReference type="EMBL" id="CAJRST010000002">
    <property type="protein sequence ID" value="CAG5862575.1"/>
    <property type="molecule type" value="Genomic_DNA"/>
</dbReference>
<evidence type="ECO:0000256" key="19">
    <source>
        <dbReference type="ARBA" id="ARBA00023034"/>
    </source>
</evidence>
<keyword evidence="21" id="KW-0969">Cilium</keyword>
<dbReference type="SMART" id="SM00284">
    <property type="entry name" value="OLF"/>
    <property type="match status" value="1"/>
</dbReference>
<feature type="signal peptide" evidence="31">
    <location>
        <begin position="1"/>
        <end position="18"/>
    </location>
</feature>
<keyword evidence="28" id="KW-0968">Cytoplasmic vesicle</keyword>
<evidence type="ECO:0000256" key="27">
    <source>
        <dbReference type="ARBA" id="ARBA00023288"/>
    </source>
</evidence>
<reference evidence="33" key="1">
    <citation type="submission" date="2021-05" db="EMBL/GenBank/DDBJ databases">
        <authorList>
            <person name="Tigano A."/>
        </authorList>
    </citation>
    <scope>NUCLEOTIDE SEQUENCE</scope>
</reference>
<evidence type="ECO:0000256" key="21">
    <source>
        <dbReference type="ARBA" id="ARBA00023069"/>
    </source>
</evidence>
<dbReference type="Proteomes" id="UP000677803">
    <property type="component" value="Unassembled WGS sequence"/>
</dbReference>
<dbReference type="GO" id="GO:0005615">
    <property type="term" value="C:extracellular space"/>
    <property type="evidence" value="ECO:0007669"/>
    <property type="project" value="TreeGrafter"/>
</dbReference>
<evidence type="ECO:0000256" key="26">
    <source>
        <dbReference type="ARBA" id="ARBA00023273"/>
    </source>
</evidence>
<dbReference type="GO" id="GO:0001649">
    <property type="term" value="P:osteoblast differentiation"/>
    <property type="evidence" value="ECO:0007669"/>
    <property type="project" value="TreeGrafter"/>
</dbReference>
<evidence type="ECO:0000256" key="10">
    <source>
        <dbReference type="ARBA" id="ARBA00017216"/>
    </source>
</evidence>
<name>A0A8S4AKJ9_9TELE</name>
<dbReference type="GO" id="GO:0031410">
    <property type="term" value="C:cytoplasmic vesicle"/>
    <property type="evidence" value="ECO:0007669"/>
    <property type="project" value="UniProtKB-SubCell"/>
</dbReference>
<dbReference type="InterPro" id="IPR050605">
    <property type="entry name" value="Olfactomedin-like_domain"/>
</dbReference>
<dbReference type="OrthoDB" id="8626508at2759"/>
<evidence type="ECO:0000256" key="1">
    <source>
        <dbReference type="ARBA" id="ARBA00004138"/>
    </source>
</evidence>
<keyword evidence="11" id="KW-0964">Secreted</keyword>
<keyword evidence="15" id="KW-1000">Mitochondrion outer membrane</keyword>
<keyword evidence="25" id="KW-1015">Disulfide bond</keyword>
<evidence type="ECO:0000256" key="15">
    <source>
        <dbReference type="ARBA" id="ARBA00022787"/>
    </source>
</evidence>
<evidence type="ECO:0000256" key="22">
    <source>
        <dbReference type="ARBA" id="ARBA00023128"/>
    </source>
</evidence>
<evidence type="ECO:0000313" key="33">
    <source>
        <dbReference type="EMBL" id="CAG5862575.1"/>
    </source>
</evidence>
<evidence type="ECO:0000259" key="32">
    <source>
        <dbReference type="PROSITE" id="PS51132"/>
    </source>
</evidence>
<feature type="chain" id="PRO_5035795355" description="Myocilin" evidence="31">
    <location>
        <begin position="19"/>
        <end position="472"/>
    </location>
</feature>
<dbReference type="GO" id="GO:0005743">
    <property type="term" value="C:mitochondrial inner membrane"/>
    <property type="evidence" value="ECO:0007669"/>
    <property type="project" value="UniProtKB-SubCell"/>
</dbReference>
<evidence type="ECO:0000256" key="9">
    <source>
        <dbReference type="ARBA" id="ARBA00004569"/>
    </source>
</evidence>
<evidence type="ECO:0000256" key="6">
    <source>
        <dbReference type="ARBA" id="ARBA00004541"/>
    </source>
</evidence>
<evidence type="ECO:0000256" key="8">
    <source>
        <dbReference type="ARBA" id="ARBA00004555"/>
    </source>
</evidence>
<dbReference type="AlphaFoldDB" id="A0A8S4AKJ9"/>
<evidence type="ECO:0000256" key="16">
    <source>
        <dbReference type="ARBA" id="ARBA00022792"/>
    </source>
</evidence>
<sequence>MFLFLLLSVCGLLLRAEAQGAASLWRGNDGGGRCHYTFSVASPAEASCPGAGGPEVDGLKARLGLLEAAVAQLSGGGGQRGPAAGAQPELQETLERVTGERNLLRGEKERLEKEAEGLRRRMEEMRRETERLRSRPCPPQTPMVPPGPANQDRTSVRPAGGSSQMSHLMTRPNRQGDSSSLGAWQHAAPGFQELKAEVTEVPAPDASQDNTGCGELISVGDPVTHRKTDNIAGKYGVWLQDPEAAPPYGPGMIWRIDTIGTDVRQMFGYDDMEQLSKGFPSKVLLLPDPLESTGATLYRGSLYYQRRLSRSLIRYDLAAEHVAARRELPHAGFHGQFPYSWGGYTDIDLSADEKGLWAVYSTSKAQGNIVISRLDPRSLEVTRSWETSVRKASVANSFMVCGRLYTVASYAAPDTAVNYVYDTETGRGRAVSIPFKNKYGYNSMLDYNLAQRRLFSWDNFHLVSYELRLQAQ</sequence>
<comment type="caution">
    <text evidence="29">Lacks conserved residue(s) required for the propagation of feature annotation.</text>
</comment>
<keyword evidence="16" id="KW-0999">Mitochondrion inner membrane</keyword>
<gene>
    <name evidence="33" type="ORF">MMEN_LOCUS1204</name>
</gene>
<dbReference type="GO" id="GO:0005791">
    <property type="term" value="C:rough endoplasmic reticulum"/>
    <property type="evidence" value="ECO:0007669"/>
    <property type="project" value="UniProtKB-SubCell"/>
</dbReference>
<evidence type="ECO:0000313" key="34">
    <source>
        <dbReference type="Proteomes" id="UP000677803"/>
    </source>
</evidence>
<dbReference type="PANTHER" id="PTHR23192:SF33">
    <property type="entry name" value="MYOCILIN"/>
    <property type="match status" value="1"/>
</dbReference>
<evidence type="ECO:0000256" key="7">
    <source>
        <dbReference type="ARBA" id="ARBA00004550"/>
    </source>
</evidence>
<keyword evidence="26" id="KW-0966">Cell projection</keyword>
<dbReference type="Pfam" id="PF02191">
    <property type="entry name" value="OLF"/>
    <property type="match status" value="1"/>
</dbReference>
<evidence type="ECO:0000256" key="13">
    <source>
        <dbReference type="ARBA" id="ARBA00022723"/>
    </source>
</evidence>
<dbReference type="GO" id="GO:0005929">
    <property type="term" value="C:cilium"/>
    <property type="evidence" value="ECO:0007669"/>
    <property type="project" value="UniProtKB-SubCell"/>
</dbReference>
<feature type="region of interest" description="Disordered" evidence="30">
    <location>
        <begin position="124"/>
        <end position="181"/>
    </location>
</feature>
<keyword evidence="12" id="KW-0272">Extracellular matrix</keyword>
<evidence type="ECO:0000256" key="2">
    <source>
        <dbReference type="ARBA" id="ARBA00004273"/>
    </source>
</evidence>
<evidence type="ECO:0000256" key="29">
    <source>
        <dbReference type="PROSITE-ProRule" id="PRU00446"/>
    </source>
</evidence>
<comment type="caution">
    <text evidence="33">The sequence shown here is derived from an EMBL/GenBank/DDBJ whole genome shotgun (WGS) entry which is preliminary data.</text>
</comment>
<keyword evidence="24" id="KW-0564">Palmitate</keyword>
<dbReference type="InterPro" id="IPR003112">
    <property type="entry name" value="Olfac-like_dom"/>
</dbReference>
<protein>
    <recommendedName>
        <fullName evidence="10">Myocilin</fullName>
    </recommendedName>
</protein>
<evidence type="ECO:0000256" key="31">
    <source>
        <dbReference type="SAM" id="SignalP"/>
    </source>
</evidence>